<dbReference type="EMBL" id="PELR01000015">
    <property type="protein sequence ID" value="RTH07199.1"/>
    <property type="molecule type" value="Genomic_DNA"/>
</dbReference>
<dbReference type="SUPFAM" id="SSF64182">
    <property type="entry name" value="DHH phosphoesterases"/>
    <property type="match status" value="1"/>
</dbReference>
<dbReference type="InterPro" id="IPR003156">
    <property type="entry name" value="DHHA1_dom"/>
</dbReference>
<dbReference type="Proteomes" id="UP000287439">
    <property type="component" value="Unassembled WGS sequence"/>
</dbReference>
<evidence type="ECO:0000313" key="12">
    <source>
        <dbReference type="Proteomes" id="UP000286910"/>
    </source>
</evidence>
<organism evidence="3 19">
    <name type="scientific">Thermus scotoductus</name>
    <dbReference type="NCBI Taxonomy" id="37636"/>
    <lineage>
        <taxon>Bacteria</taxon>
        <taxon>Thermotogati</taxon>
        <taxon>Deinococcota</taxon>
        <taxon>Deinococci</taxon>
        <taxon>Thermales</taxon>
        <taxon>Thermaceae</taxon>
        <taxon>Thermus</taxon>
    </lineage>
</organism>
<dbReference type="Gene3D" id="3.90.1640.10">
    <property type="entry name" value="inorganic pyrophosphatase (n-terminal core)"/>
    <property type="match status" value="1"/>
</dbReference>
<evidence type="ECO:0000313" key="3">
    <source>
        <dbReference type="EMBL" id="RTH02053.1"/>
    </source>
</evidence>
<dbReference type="Proteomes" id="UP000288347">
    <property type="component" value="Unassembled WGS sequence"/>
</dbReference>
<dbReference type="PANTHER" id="PTHR47618">
    <property type="entry name" value="BIFUNCTIONAL OLIGORIBONUCLEASE AND PAP PHOSPHATASE NRNA"/>
    <property type="match status" value="1"/>
</dbReference>
<dbReference type="Proteomes" id="UP000288073">
    <property type="component" value="Unassembled WGS sequence"/>
</dbReference>
<gene>
    <name evidence="11" type="ORF">CSW14_11100</name>
    <name evidence="10" type="ORF">CSW23_07315</name>
    <name evidence="8" type="ORF">CSW29_11435</name>
    <name evidence="9" type="ORF">CSW30_02975</name>
    <name evidence="7" type="ORF">CSW37_00975</name>
    <name evidence="6" type="ORF">CSW38_04105</name>
    <name evidence="5" type="ORF">CSW41_01190</name>
    <name evidence="4" type="ORF">CSW45_00750</name>
    <name evidence="3" type="ORF">CSW50_08415</name>
</gene>
<feature type="domain" description="DDH" evidence="1">
    <location>
        <begin position="28"/>
        <end position="162"/>
    </location>
</feature>
<dbReference type="EMBL" id="PEMW01000437">
    <property type="protein sequence ID" value="RTI49652.1"/>
    <property type="molecule type" value="Genomic_DNA"/>
</dbReference>
<dbReference type="EMBL" id="PEMH01000375">
    <property type="protein sequence ID" value="RTH97443.1"/>
    <property type="molecule type" value="Genomic_DNA"/>
</dbReference>
<dbReference type="EMBL" id="PELM01000277">
    <property type="protein sequence ID" value="RTH02053.1"/>
    <property type="molecule type" value="Genomic_DNA"/>
</dbReference>
<dbReference type="EMBL" id="PELV01000024">
    <property type="protein sequence ID" value="RTH20989.1"/>
    <property type="molecule type" value="Genomic_DNA"/>
</dbReference>
<evidence type="ECO:0000313" key="9">
    <source>
        <dbReference type="EMBL" id="RTI11086.1"/>
    </source>
</evidence>
<dbReference type="InterPro" id="IPR051319">
    <property type="entry name" value="Oligoribo/pAp-PDE_c-di-AMP_PDE"/>
</dbReference>
<dbReference type="EMBL" id="PEMG01000058">
    <property type="protein sequence ID" value="RTI11086.1"/>
    <property type="molecule type" value="Genomic_DNA"/>
</dbReference>
<dbReference type="EMBL" id="PEMN01000221">
    <property type="protein sequence ID" value="RTI16501.1"/>
    <property type="molecule type" value="Genomic_DNA"/>
</dbReference>
<evidence type="ECO:0000313" key="18">
    <source>
        <dbReference type="Proteomes" id="UP000288073"/>
    </source>
</evidence>
<evidence type="ECO:0000259" key="2">
    <source>
        <dbReference type="Pfam" id="PF02272"/>
    </source>
</evidence>
<evidence type="ECO:0000313" key="13">
    <source>
        <dbReference type="Proteomes" id="UP000287173"/>
    </source>
</evidence>
<dbReference type="AlphaFoldDB" id="A0A430R3Y3"/>
<dbReference type="PANTHER" id="PTHR47618:SF1">
    <property type="entry name" value="BIFUNCTIONAL OLIGORIBONUCLEASE AND PAP PHOSPHATASE NRNA"/>
    <property type="match status" value="1"/>
</dbReference>
<evidence type="ECO:0000313" key="20">
    <source>
        <dbReference type="Proteomes" id="UP000288347"/>
    </source>
</evidence>
<reference evidence="12 13" key="1">
    <citation type="journal article" date="2019" name="Extremophiles">
        <title>Biogeography of thermophiles and predominance of Thermus scotoductus in domestic water heaters.</title>
        <authorList>
            <person name="Wilpiszeski R.L."/>
            <person name="Zhang Z."/>
            <person name="House C.H."/>
        </authorList>
    </citation>
    <scope>NUCLEOTIDE SEQUENCE [LARGE SCALE GENOMIC DNA]</scope>
    <source>
        <strain evidence="10 18">10_S10</strain>
        <strain evidence="8 20">16_S16</strain>
        <strain evidence="9 13">17_S17</strain>
        <strain evidence="11 16">1_S1</strain>
        <strain evidence="7 17">24_S24</strain>
        <strain evidence="6 14">25_S25</strain>
        <strain evidence="5 15">28_S28</strain>
        <strain evidence="4 12">32_S32</strain>
        <strain evidence="3 19">38_S38</strain>
    </source>
</reference>
<dbReference type="Proteomes" id="UP000288082">
    <property type="component" value="Unassembled WGS sequence"/>
</dbReference>
<evidence type="ECO:0000313" key="5">
    <source>
        <dbReference type="EMBL" id="RTH20989.1"/>
    </source>
</evidence>
<comment type="caution">
    <text evidence="3">The sequence shown here is derived from an EMBL/GenBank/DDBJ whole genome shotgun (WGS) entry which is preliminary data.</text>
</comment>
<proteinExistence type="predicted"/>
<evidence type="ECO:0000313" key="8">
    <source>
        <dbReference type="EMBL" id="RTH97443.1"/>
    </source>
</evidence>
<evidence type="ECO:0000313" key="10">
    <source>
        <dbReference type="EMBL" id="RTI16501.1"/>
    </source>
</evidence>
<evidence type="ECO:0000313" key="4">
    <source>
        <dbReference type="EMBL" id="RTH07199.1"/>
    </source>
</evidence>
<dbReference type="Proteomes" id="UP000288051">
    <property type="component" value="Unassembled WGS sequence"/>
</dbReference>
<dbReference type="EMBL" id="PELZ01000021">
    <property type="protein sequence ID" value="RTH40019.1"/>
    <property type="molecule type" value="Genomic_DNA"/>
</dbReference>
<evidence type="ECO:0000313" key="15">
    <source>
        <dbReference type="Proteomes" id="UP000287439"/>
    </source>
</evidence>
<dbReference type="Proteomes" id="UP000286910">
    <property type="component" value="Unassembled WGS sequence"/>
</dbReference>
<dbReference type="GO" id="GO:0003676">
    <property type="term" value="F:nucleic acid binding"/>
    <property type="evidence" value="ECO:0007669"/>
    <property type="project" value="InterPro"/>
</dbReference>
<evidence type="ECO:0000259" key="1">
    <source>
        <dbReference type="Pfam" id="PF01368"/>
    </source>
</evidence>
<sequence length="325" mass="35329">MDGNAPDPRYWEKMRLVAEVLKAVEGPIYIATHVDPDGDAIGSSLGLYRSLKALGKEAYWVAEPPRFLRFLPKEEEYSDPVDKLPVGATLVALDSAEPSRVVGVPVEGFVINIDHHGTNPRFGHIAVVDPSKAATAQMVKDLIDLLGVEWTAEIATPVLTGILTDTGNFRFANTTPEVLRVAAELVGYGVKLAELTDRLQFRPPSYFRLMGQVLSTVAFHFGGLLVTAHLPEDAKREEEDSDDFVGLIRYVEGSVVSVFLRKREEGVKVSIRSRGGVSAQNIALKLGGGGHVPAAGATLKDVDLDRAYELVLEAVAEELRRAGYL</sequence>
<dbReference type="Pfam" id="PF02272">
    <property type="entry name" value="DHHA1"/>
    <property type="match status" value="1"/>
</dbReference>
<accession>A0A430R3Y3</accession>
<dbReference type="Proteomes" id="UP000287467">
    <property type="component" value="Unassembled WGS sequence"/>
</dbReference>
<dbReference type="Proteomes" id="UP000287306">
    <property type="component" value="Unassembled WGS sequence"/>
</dbReference>
<dbReference type="InterPro" id="IPR038763">
    <property type="entry name" value="DHH_sf"/>
</dbReference>
<feature type="domain" description="DHHA1" evidence="2">
    <location>
        <begin position="236"/>
        <end position="316"/>
    </location>
</feature>
<dbReference type="GeneID" id="93866967"/>
<evidence type="ECO:0000313" key="6">
    <source>
        <dbReference type="EMBL" id="RTH27144.1"/>
    </source>
</evidence>
<dbReference type="EMBL" id="PELY01000099">
    <property type="protein sequence ID" value="RTH27144.1"/>
    <property type="molecule type" value="Genomic_DNA"/>
</dbReference>
<evidence type="ECO:0000313" key="11">
    <source>
        <dbReference type="EMBL" id="RTI49652.1"/>
    </source>
</evidence>
<evidence type="ECO:0000313" key="7">
    <source>
        <dbReference type="EMBL" id="RTH40019.1"/>
    </source>
</evidence>
<evidence type="ECO:0000313" key="16">
    <source>
        <dbReference type="Proteomes" id="UP000287467"/>
    </source>
</evidence>
<protein>
    <submittedName>
        <fullName evidence="3">Bifunctional oligoribonuclease/PAP phosphatase NrnA</fullName>
    </submittedName>
</protein>
<dbReference type="Gene3D" id="3.10.310.30">
    <property type="match status" value="1"/>
</dbReference>
<name>A0A430R3Y3_THESC</name>
<evidence type="ECO:0000313" key="19">
    <source>
        <dbReference type="Proteomes" id="UP000288082"/>
    </source>
</evidence>
<dbReference type="Proteomes" id="UP000287173">
    <property type="component" value="Unassembled WGS sequence"/>
</dbReference>
<dbReference type="InterPro" id="IPR001667">
    <property type="entry name" value="DDH_dom"/>
</dbReference>
<dbReference type="Pfam" id="PF01368">
    <property type="entry name" value="DHH"/>
    <property type="match status" value="1"/>
</dbReference>
<dbReference type="RefSeq" id="WP_019550979.1">
    <property type="nucleotide sequence ID" value="NZ_PELL01000011.1"/>
</dbReference>
<evidence type="ECO:0000313" key="14">
    <source>
        <dbReference type="Proteomes" id="UP000287306"/>
    </source>
</evidence>
<evidence type="ECO:0000313" key="17">
    <source>
        <dbReference type="Proteomes" id="UP000288051"/>
    </source>
</evidence>